<dbReference type="KEGG" id="hbi:HBZC1_00590"/>
<organism evidence="1 2">
    <name type="scientific">Helicobacter bizzozeronii (strain CIII-1)</name>
    <dbReference type="NCBI Taxonomy" id="1002804"/>
    <lineage>
        <taxon>Bacteria</taxon>
        <taxon>Pseudomonadati</taxon>
        <taxon>Campylobacterota</taxon>
        <taxon>Epsilonproteobacteria</taxon>
        <taxon>Campylobacterales</taxon>
        <taxon>Helicobacteraceae</taxon>
        <taxon>Helicobacter</taxon>
    </lineage>
</organism>
<dbReference type="Proteomes" id="UP000008387">
    <property type="component" value="Chromosome"/>
</dbReference>
<accession>F8KQP1</accession>
<proteinExistence type="predicted"/>
<gene>
    <name evidence="1" type="ordered locus">HBZC1_00590</name>
</gene>
<name>F8KQP1_HELBC</name>
<protein>
    <submittedName>
        <fullName evidence="1">Uncharacterized protein</fullName>
    </submittedName>
</protein>
<sequence length="194" mass="21950">MLSAYDVIAPLRARLKDENFSDLRFSDGELLDNINKAASALILEFQLNRTQKLKSLTHSSPFLKTPHLLGIIEAKFNNTPLKERTCEHKNTGNLALYVQGDTCSVTPFKEGHLSVIYICFPPLEDTSQSLPLPPIALDALLYGALLSLLEVPTDEQNYNKMLFFQNLYKEAKNKLTLYLNRLYSTQTTSKVVRI</sequence>
<evidence type="ECO:0000313" key="1">
    <source>
        <dbReference type="EMBL" id="CCB79045.1"/>
    </source>
</evidence>
<evidence type="ECO:0000313" key="2">
    <source>
        <dbReference type="Proteomes" id="UP000008387"/>
    </source>
</evidence>
<keyword evidence="2" id="KW-1185">Reference proteome</keyword>
<dbReference type="AlphaFoldDB" id="F8KQP1"/>
<dbReference type="RefSeq" id="WP_013889569.1">
    <property type="nucleotide sequence ID" value="NC_015674.1"/>
</dbReference>
<dbReference type="HOGENOM" id="CLU_1394670_0_0_7"/>
<reference evidence="1 2" key="1">
    <citation type="journal article" date="2011" name="J. Bacteriol.">
        <title>Genome sequence of Helicobacter bizzozeronii strain CIII-1, an isolate from human gastric mucosa.</title>
        <authorList>
            <person name="Schott T."/>
            <person name="Rossi M."/>
            <person name="Hanninen M.L."/>
        </authorList>
    </citation>
    <scope>NUCLEOTIDE SEQUENCE [LARGE SCALE GENOMIC DNA]</scope>
    <source>
        <strain evidence="1 2">CIII-1</strain>
    </source>
</reference>
<dbReference type="STRING" id="1002804.HBZC1_00590"/>
<dbReference type="EMBL" id="FR871757">
    <property type="protein sequence ID" value="CCB79045.1"/>
    <property type="molecule type" value="Genomic_DNA"/>
</dbReference>